<organism evidence="1">
    <name type="scientific">marine metagenome</name>
    <dbReference type="NCBI Taxonomy" id="408172"/>
    <lineage>
        <taxon>unclassified sequences</taxon>
        <taxon>metagenomes</taxon>
        <taxon>ecological metagenomes</taxon>
    </lineage>
</organism>
<proteinExistence type="predicted"/>
<name>A0A383CJB7_9ZZZZ</name>
<gene>
    <name evidence="1" type="ORF">METZ01_LOCUS485331</name>
</gene>
<dbReference type="AlphaFoldDB" id="A0A383CJB7"/>
<accession>A0A383CJB7</accession>
<dbReference type="EMBL" id="UINC01209455">
    <property type="protein sequence ID" value="SVE32477.1"/>
    <property type="molecule type" value="Genomic_DNA"/>
</dbReference>
<protein>
    <submittedName>
        <fullName evidence="1">Uncharacterized protein</fullName>
    </submittedName>
</protein>
<feature type="non-terminal residue" evidence="1">
    <location>
        <position position="1"/>
    </location>
</feature>
<sequence length="84" mass="8766">ASICAADDECGTNMSSELDPTGATPADSCYVVGTGAISKIVIFGDDLYANIAGESSLGGRKDIIVIKSATGDTNSFRLNWRENF</sequence>
<evidence type="ECO:0000313" key="1">
    <source>
        <dbReference type="EMBL" id="SVE32477.1"/>
    </source>
</evidence>
<reference evidence="1" key="1">
    <citation type="submission" date="2018-05" db="EMBL/GenBank/DDBJ databases">
        <authorList>
            <person name="Lanie J.A."/>
            <person name="Ng W.-L."/>
            <person name="Kazmierczak K.M."/>
            <person name="Andrzejewski T.M."/>
            <person name="Davidsen T.M."/>
            <person name="Wayne K.J."/>
            <person name="Tettelin H."/>
            <person name="Glass J.I."/>
            <person name="Rusch D."/>
            <person name="Podicherti R."/>
            <person name="Tsui H.-C.T."/>
            <person name="Winkler M.E."/>
        </authorList>
    </citation>
    <scope>NUCLEOTIDE SEQUENCE</scope>
</reference>